<keyword evidence="5" id="KW-1017">Isopeptide bond</keyword>
<feature type="domain" description="BRCT" evidence="20">
    <location>
        <begin position="2025"/>
        <end position="2125"/>
    </location>
</feature>
<dbReference type="SMART" id="SM00292">
    <property type="entry name" value="BRCT"/>
    <property type="match status" value="2"/>
</dbReference>
<dbReference type="GO" id="GO:0006303">
    <property type="term" value="P:double-strand break repair via nonhomologous end joining"/>
    <property type="evidence" value="ECO:0007669"/>
    <property type="project" value="UniProtKB-ARBA"/>
</dbReference>
<feature type="compositionally biased region" description="Polar residues" evidence="19">
    <location>
        <begin position="11"/>
        <end position="25"/>
    </location>
</feature>
<feature type="compositionally biased region" description="Acidic residues" evidence="19">
    <location>
        <begin position="1286"/>
        <end position="1299"/>
    </location>
</feature>
<keyword evidence="8" id="KW-0227">DNA damage</keyword>
<feature type="compositionally biased region" description="Low complexity" evidence="19">
    <location>
        <begin position="1795"/>
        <end position="1812"/>
    </location>
</feature>
<feature type="compositionally biased region" description="Basic and acidic residues" evidence="19">
    <location>
        <begin position="1335"/>
        <end position="1364"/>
    </location>
</feature>
<feature type="compositionally biased region" description="Polar residues" evidence="19">
    <location>
        <begin position="1271"/>
        <end position="1285"/>
    </location>
</feature>
<gene>
    <name evidence="21" type="primary">TP53BP1</name>
</gene>
<keyword evidence="15" id="KW-0234">DNA repair</keyword>
<evidence type="ECO:0000256" key="1">
    <source>
        <dbReference type="ARBA" id="ARBA00004123"/>
    </source>
</evidence>
<dbReference type="OrthoDB" id="129353at2759"/>
<evidence type="ECO:0000313" key="21">
    <source>
        <dbReference type="Ensembl" id="ENSLLEP00000031303.1"/>
    </source>
</evidence>
<keyword evidence="14" id="KW-0804">Transcription</keyword>
<evidence type="ECO:0000256" key="18">
    <source>
        <dbReference type="ARBA" id="ARBA00073180"/>
    </source>
</evidence>
<dbReference type="GO" id="GO:0035861">
    <property type="term" value="C:site of double-strand break"/>
    <property type="evidence" value="ECO:0007669"/>
    <property type="project" value="UniProtKB-ARBA"/>
</dbReference>
<dbReference type="FunFam" id="3.40.50.10190:FF:000005">
    <property type="entry name" value="Tumor suppressor p53-binding protein 1"/>
    <property type="match status" value="1"/>
</dbReference>
<dbReference type="CDD" id="cd17745">
    <property type="entry name" value="BRCT_p53bp1_rpt1"/>
    <property type="match status" value="1"/>
</dbReference>
<dbReference type="InterPro" id="IPR014722">
    <property type="entry name" value="Rib_uL2_dom2"/>
</dbReference>
<dbReference type="FunFam" id="3.40.50.10190:FF:000003">
    <property type="entry name" value="Tumor suppressor p53-binding protein 1"/>
    <property type="match status" value="1"/>
</dbReference>
<dbReference type="GO" id="GO:0140005">
    <property type="term" value="F:histone H4K20me2 reader activity"/>
    <property type="evidence" value="ECO:0007669"/>
    <property type="project" value="UniProtKB-ARBA"/>
</dbReference>
<feature type="region of interest" description="Disordered" evidence="19">
    <location>
        <begin position="1786"/>
        <end position="1881"/>
    </location>
</feature>
<dbReference type="InterPro" id="IPR047252">
    <property type="entry name" value="TP53BP1-like"/>
</dbReference>
<dbReference type="InterPro" id="IPR036420">
    <property type="entry name" value="BRCT_dom_sf"/>
</dbReference>
<feature type="domain" description="BRCT" evidence="20">
    <location>
        <begin position="1885"/>
        <end position="2009"/>
    </location>
</feature>
<feature type="region of interest" description="Disordered" evidence="19">
    <location>
        <begin position="1"/>
        <end position="43"/>
    </location>
</feature>
<dbReference type="GO" id="GO:2000042">
    <property type="term" value="P:negative regulation of double-strand break repair via homologous recombination"/>
    <property type="evidence" value="ECO:0007669"/>
    <property type="project" value="UniProtKB-ARBA"/>
</dbReference>
<dbReference type="InterPro" id="IPR015125">
    <property type="entry name" value="53-BP1_Tudor"/>
</dbReference>
<dbReference type="CDD" id="cd17724">
    <property type="entry name" value="BRCT_p53bp1_rpt2"/>
    <property type="match status" value="1"/>
</dbReference>
<keyword evidence="9" id="KW-0995">Kinetochore</keyword>
<reference evidence="21" key="2">
    <citation type="submission" date="2025-09" db="UniProtKB">
        <authorList>
            <consortium name="Ensembl"/>
        </authorList>
    </citation>
    <scope>IDENTIFICATION</scope>
</reference>
<dbReference type="InterPro" id="IPR047250">
    <property type="entry name" value="BRCT_p53bp1-like_rpt2"/>
</dbReference>
<keyword evidence="17" id="KW-0137">Centromere</keyword>
<dbReference type="GeneTree" id="ENSGT00390000011891"/>
<evidence type="ECO:0000256" key="2">
    <source>
        <dbReference type="ARBA" id="ARBA00004629"/>
    </source>
</evidence>
<keyword evidence="10" id="KW-0832">Ubl conjugation</keyword>
<evidence type="ECO:0000256" key="3">
    <source>
        <dbReference type="ARBA" id="ARBA00022454"/>
    </source>
</evidence>
<feature type="region of interest" description="Disordered" evidence="19">
    <location>
        <begin position="191"/>
        <end position="212"/>
    </location>
</feature>
<feature type="compositionally biased region" description="Low complexity" evidence="19">
    <location>
        <begin position="1634"/>
        <end position="1644"/>
    </location>
</feature>
<feature type="compositionally biased region" description="Low complexity" evidence="19">
    <location>
        <begin position="1452"/>
        <end position="1481"/>
    </location>
</feature>
<keyword evidence="13" id="KW-0010">Activator</keyword>
<dbReference type="Pfam" id="PF09038">
    <property type="entry name" value="53-BP1_Tudor"/>
    <property type="match status" value="1"/>
</dbReference>
<dbReference type="PANTHER" id="PTHR15321">
    <property type="entry name" value="TUMOR SUPPRESSOR P53-BINDING PROTEIN 1"/>
    <property type="match status" value="1"/>
</dbReference>
<dbReference type="GO" id="GO:0000776">
    <property type="term" value="C:kinetochore"/>
    <property type="evidence" value="ECO:0007669"/>
    <property type="project" value="UniProtKB-KW"/>
</dbReference>
<dbReference type="GO" id="GO:0003677">
    <property type="term" value="F:DNA binding"/>
    <property type="evidence" value="ECO:0007669"/>
    <property type="project" value="UniProtKB-KW"/>
</dbReference>
<keyword evidence="7" id="KW-0677">Repeat</keyword>
<dbReference type="Ensembl" id="ENSLLET00000032509.1">
    <property type="protein sequence ID" value="ENSLLEP00000031303.1"/>
    <property type="gene ID" value="ENSLLEG00000019830.1"/>
</dbReference>
<evidence type="ECO:0000256" key="14">
    <source>
        <dbReference type="ARBA" id="ARBA00023163"/>
    </source>
</evidence>
<sequence>MLVQLGKRMDSTGSQLDPDFSQQDTPCLIVEDSQPGSTGTEDDLERARFGLIAQHLPTLQTQAESPVLEYVPGCQSNRHAAGENVGDSSKENSLVEPIKGLHTPPGDGHFSQVIERISYPSKISSDLKCEETNQLKDAAECTTQSLQADDSQLAFGALELSQSQDLEGLATLNDNCKSLPTLIANTVPQTAECNKDSRPCPETSEKDKNEAHCQAETLTQKPEDLHVKETSLVDPCEVKMDIDVKPDTVGCSQEESSENEQIKQDAPSEEAKSSPEIEEQNMDTSDIASSQEDLFGQPNVSDSQQSPALDKIVSTPAATLHLLHLSGQTGLTTENVSGSSSDLVSPFPEAFQPTPIMIPSSPTEKPGEVSLGLPQASTPVCQTAPAFVPGSFVVPSQPQFSHDVFMPTPSLEDSKEAMDPPIIPKSVEILKAPELIPEVTELDLNSQTDTADECKLLLSTSEASELMEASDVHAKKLGDDSGGTQIGDLEQSLCPSSDGVEVVAPINLCLQEKKDLNCQTSLAQVRTESTISNEEISTDISATKGETEKEIKTDDCIDLTKDSGKQATLDASLNSDASLSILDQDVPEDGKLSLAVEKMSDSSSVEEVPETPCENDAEDSMQSDDERVVNEGGNLKLMLSETETQRFYTEEMESSQMEEEDAMEIEQCTTFKENESSARCEKSQPLTDLGPVSQKVGMHEESNIICEDQNMKDKNKTTSDLPLANTVSHVNVCHALPAESERNILESVHETGKETFLGSAMEEPTEKFNSDELKNDLKEKSECSAPVACDSVCNNPAFPLKPATDILGDAALRSVGKNDGNRIAKEVEGHAESVKAGKSLSPLSVLEKPQSCNACLDDIADLGVSPMENPQLAVSPEIKECTIKPVKENLISIHPVDEDMSVDQTENDGVKISLEVNLQPGGDLKKAVQENPKSSDVHEEPDFAVVERTVDLSVIVDSCQAKDTADSRQKRPPELPAEVLSAPEYKKMRENSTNEISEAMPKDNLKSELRVGDHQRHGEENLNPVPLERETSAARVDEVAKEVVDLSMDTSEEAAHGANTELQEKTAEQSARSLCESSNEMPFHFTLPKDGDLIQPMSSVTPPLIGQLKRGPRRHSTPIEVGGCPDSTLATSDVTAENTMATTNVTVESPLVTTDVSDESERTNSGPASNADGKLCLRTKLITPMNEESEGASQFNLEKPNVPEKTNGMAAVAGIVASAEESPSVFTRVCEVRREEETRGQNLPTTPVRGKFSNSEGKEPEALGDMYEQRLASQSAPGESVQESLSDQDVDPMETDESPEENHEKNVALNAADQETDMAWGLQKGSDSRQTNLKPDTRPAEKAEKSEAAQKHKHGDDTDSVHSQEEEEFELSRPPPGRLHRRHVRTIREVRTVVTRVITDVYYMDGAEVKRKVVEEAEEPVIECQEFDNEISPSRTVASSLTSGDLADISSFSSKTSSLQRTSSGASSGLSGAQSVSGSGAERTKASASHKGKAGQLEPKDFLIPSARGAGGKLSPRKVPSQPGSPHRPGGQTGVPVSEDDADASLGNRPGAKAPLTPRGRGRRGRPPSRGAGSRETPLHTHGNPEDLTTAAIPEDETYTRINVRHPDAADKSDSGVPITRRSDSPEIPYQAPSKSDSLDSSSGSSFVGLRVVAKWSSNGYFYSGKITQDVGGGKYKLLFDDGYECDVLGKDILLCDPIPLDTEVTALSEDEYFSAGVVKAHKRDSGELYYCIEKEGQRKWYKRTAVILSLEQGNRLREQFGLGPYEPLTPLTKASDISLDNLVEGKRKRRSNLSAASTPSASSTSSTSTPTRKASENPRSSLGPLSGKRKLISSDEEKSPAKRGRKSLIAKTGATKGEFMSPDESGDNAGDELAVEESHGPLPQSRTLFIGYAFLLTSATATDKLQNRLESQQFPSISSEEEDEYIEGTPYDRKYTEAQLRAGGGYILEEFNEAQCNAAYQCLLIADQHCRTRKYFLCLASGIPCVSHVWVQDSCHANELQNFQNYLLPAGYSLQEEKILEWHESRHPFKDMRFLVVSDQKENFLDMWAEIVMVAGATSAKQHNSTQSNNDVAMGNFDLVLSDRSCPETILKCAHALNLQIVSQEWIIQCLINGDKLGYHSHPKYKHDYAPS</sequence>
<evidence type="ECO:0000256" key="7">
    <source>
        <dbReference type="ARBA" id="ARBA00022737"/>
    </source>
</evidence>
<feature type="region of interest" description="Disordered" evidence="19">
    <location>
        <begin position="1234"/>
        <end position="1259"/>
    </location>
</feature>
<dbReference type="GO" id="GO:0000077">
    <property type="term" value="P:DNA damage checkpoint signaling"/>
    <property type="evidence" value="ECO:0007669"/>
    <property type="project" value="TreeGrafter"/>
</dbReference>
<feature type="compositionally biased region" description="Basic and acidic residues" evidence="19">
    <location>
        <begin position="963"/>
        <end position="973"/>
    </location>
</feature>
<dbReference type="FunFam" id="2.30.30.140:FF:000021">
    <property type="entry name" value="Tumor suppressor p53-binding protein 1"/>
    <property type="match status" value="1"/>
</dbReference>
<dbReference type="PANTHER" id="PTHR15321:SF3">
    <property type="entry name" value="TP53-BINDING PROTEIN 1"/>
    <property type="match status" value="1"/>
</dbReference>
<proteinExistence type="predicted"/>
<feature type="compositionally biased region" description="Acidic residues" evidence="19">
    <location>
        <begin position="607"/>
        <end position="623"/>
    </location>
</feature>
<dbReference type="InterPro" id="IPR001357">
    <property type="entry name" value="BRCT_dom"/>
</dbReference>
<evidence type="ECO:0000256" key="13">
    <source>
        <dbReference type="ARBA" id="ARBA00023159"/>
    </source>
</evidence>
<keyword evidence="3" id="KW-0158">Chromosome</keyword>
<keyword evidence="6" id="KW-0597">Phosphoprotein</keyword>
<evidence type="ECO:0000256" key="16">
    <source>
        <dbReference type="ARBA" id="ARBA00023242"/>
    </source>
</evidence>
<feature type="compositionally biased region" description="Basic and acidic residues" evidence="19">
    <location>
        <begin position="1605"/>
        <end position="1614"/>
    </location>
</feature>
<keyword evidence="12" id="KW-0238">DNA-binding</keyword>
<dbReference type="Gene3D" id="2.30.30.30">
    <property type="match status" value="1"/>
</dbReference>
<evidence type="ECO:0000256" key="9">
    <source>
        <dbReference type="ARBA" id="ARBA00022838"/>
    </source>
</evidence>
<feature type="compositionally biased region" description="Acidic residues" evidence="19">
    <location>
        <begin position="1865"/>
        <end position="1876"/>
    </location>
</feature>
<keyword evidence="4" id="KW-0488">Methylation</keyword>
<feature type="region of interest" description="Disordered" evidence="19">
    <location>
        <begin position="248"/>
        <end position="284"/>
    </location>
</feature>
<keyword evidence="22" id="KW-1185">Reference proteome</keyword>
<feature type="region of interest" description="Disordered" evidence="19">
    <location>
        <begin position="960"/>
        <end position="979"/>
    </location>
</feature>
<dbReference type="SUPFAM" id="SSF63748">
    <property type="entry name" value="Tudor/PWWP/MBT"/>
    <property type="match status" value="2"/>
</dbReference>
<evidence type="ECO:0000256" key="4">
    <source>
        <dbReference type="ARBA" id="ARBA00022481"/>
    </source>
</evidence>
<feature type="region of interest" description="Disordered" evidence="19">
    <location>
        <begin position="1452"/>
        <end position="1644"/>
    </location>
</feature>
<organism evidence="21 22">
    <name type="scientific">Leptobrachium leishanense</name>
    <name type="common">Leishan spiny toad</name>
    <dbReference type="NCBI Taxonomy" id="445787"/>
    <lineage>
        <taxon>Eukaryota</taxon>
        <taxon>Metazoa</taxon>
        <taxon>Chordata</taxon>
        <taxon>Craniata</taxon>
        <taxon>Vertebrata</taxon>
        <taxon>Euteleostomi</taxon>
        <taxon>Amphibia</taxon>
        <taxon>Batrachia</taxon>
        <taxon>Anura</taxon>
        <taxon>Pelobatoidea</taxon>
        <taxon>Megophryidae</taxon>
        <taxon>Leptobrachium</taxon>
    </lineage>
</organism>
<reference evidence="21" key="1">
    <citation type="submission" date="2025-08" db="UniProtKB">
        <authorList>
            <consortium name="Ensembl"/>
        </authorList>
    </citation>
    <scope>IDENTIFICATION</scope>
</reference>
<evidence type="ECO:0000256" key="15">
    <source>
        <dbReference type="ARBA" id="ARBA00023204"/>
    </source>
</evidence>
<dbReference type="GO" id="GO:0045944">
    <property type="term" value="P:positive regulation of transcription by RNA polymerase II"/>
    <property type="evidence" value="ECO:0007669"/>
    <property type="project" value="TreeGrafter"/>
</dbReference>
<evidence type="ECO:0000313" key="22">
    <source>
        <dbReference type="Proteomes" id="UP000694569"/>
    </source>
</evidence>
<feature type="compositionally biased region" description="Basic and acidic residues" evidence="19">
    <location>
        <begin position="193"/>
        <end position="212"/>
    </location>
</feature>
<keyword evidence="11" id="KW-0805">Transcription regulation</keyword>
<evidence type="ECO:0000259" key="20">
    <source>
        <dbReference type="PROSITE" id="PS50172"/>
    </source>
</evidence>
<feature type="region of interest" description="Disordered" evidence="19">
    <location>
        <begin position="1271"/>
        <end position="1303"/>
    </location>
</feature>
<dbReference type="Gene3D" id="2.30.30.140">
    <property type="match status" value="1"/>
</dbReference>
<evidence type="ECO:0000256" key="10">
    <source>
        <dbReference type="ARBA" id="ARBA00022843"/>
    </source>
</evidence>
<dbReference type="SUPFAM" id="SSF52113">
    <property type="entry name" value="BRCT domain"/>
    <property type="match status" value="2"/>
</dbReference>
<feature type="region of interest" description="Disordered" evidence="19">
    <location>
        <begin position="1322"/>
        <end position="1382"/>
    </location>
</feature>
<dbReference type="InterPro" id="IPR047249">
    <property type="entry name" value="BRCT_p53bp1-like_rpt1"/>
</dbReference>
<dbReference type="Gene3D" id="3.40.50.10190">
    <property type="entry name" value="BRCT domain"/>
    <property type="match status" value="2"/>
</dbReference>
<keyword evidence="16" id="KW-0539">Nucleus</keyword>
<dbReference type="Proteomes" id="UP000694569">
    <property type="component" value="Unplaced"/>
</dbReference>
<feature type="region of interest" description="Disordered" evidence="19">
    <location>
        <begin position="1106"/>
        <end position="1128"/>
    </location>
</feature>
<dbReference type="PROSITE" id="PS50172">
    <property type="entry name" value="BRCT"/>
    <property type="match status" value="2"/>
</dbReference>
<dbReference type="GO" id="GO:0042393">
    <property type="term" value="F:histone binding"/>
    <property type="evidence" value="ECO:0007669"/>
    <property type="project" value="TreeGrafter"/>
</dbReference>
<evidence type="ECO:0000256" key="12">
    <source>
        <dbReference type="ARBA" id="ARBA00023125"/>
    </source>
</evidence>
<evidence type="ECO:0000256" key="6">
    <source>
        <dbReference type="ARBA" id="ARBA00022553"/>
    </source>
</evidence>
<evidence type="ECO:0000256" key="8">
    <source>
        <dbReference type="ARBA" id="ARBA00022763"/>
    </source>
</evidence>
<dbReference type="GO" id="GO:0016604">
    <property type="term" value="C:nuclear body"/>
    <property type="evidence" value="ECO:0007669"/>
    <property type="project" value="UniProtKB-ARBA"/>
</dbReference>
<dbReference type="CDD" id="cd20383">
    <property type="entry name" value="Tudor_53BP1"/>
    <property type="match status" value="1"/>
</dbReference>
<feature type="region of interest" description="Disordered" evidence="19">
    <location>
        <begin position="597"/>
        <end position="624"/>
    </location>
</feature>
<dbReference type="GO" id="GO:0045830">
    <property type="term" value="P:positive regulation of isotype switching"/>
    <property type="evidence" value="ECO:0007669"/>
    <property type="project" value="UniProtKB-ARBA"/>
</dbReference>
<evidence type="ECO:0000256" key="11">
    <source>
        <dbReference type="ARBA" id="ARBA00023015"/>
    </source>
</evidence>
<evidence type="ECO:0000256" key="5">
    <source>
        <dbReference type="ARBA" id="ARBA00022499"/>
    </source>
</evidence>
<name>A0A8C5Q332_9ANUR</name>
<accession>A0A8C5Q332</accession>
<evidence type="ECO:0000256" key="17">
    <source>
        <dbReference type="ARBA" id="ARBA00023328"/>
    </source>
</evidence>
<dbReference type="Pfam" id="PF18428">
    <property type="entry name" value="BRCT_3"/>
    <property type="match status" value="1"/>
</dbReference>
<protein>
    <recommendedName>
        <fullName evidence="18">TP53-binding protein 1</fullName>
    </recommendedName>
</protein>
<dbReference type="FunFam" id="2.30.30.30:FF:000019">
    <property type="entry name" value="Tumor suppressor p53-binding protein 1"/>
    <property type="match status" value="1"/>
</dbReference>
<evidence type="ECO:0000256" key="19">
    <source>
        <dbReference type="SAM" id="MobiDB-lite"/>
    </source>
</evidence>
<comment type="subcellular location">
    <subcellularLocation>
        <location evidence="2">Chromosome</location>
        <location evidence="2">Centromere</location>
        <location evidence="2">Kinetochore</location>
    </subcellularLocation>
    <subcellularLocation>
        <location evidence="1">Nucleus</location>
    </subcellularLocation>
</comment>